<dbReference type="InterPro" id="IPR001736">
    <property type="entry name" value="PLipase_D/transphosphatidylase"/>
</dbReference>
<feature type="domain" description="PLD phosphodiesterase" evidence="1">
    <location>
        <begin position="174"/>
        <end position="201"/>
    </location>
</feature>
<dbReference type="Proteomes" id="UP000627781">
    <property type="component" value="Unassembled WGS sequence"/>
</dbReference>
<protein>
    <submittedName>
        <fullName evidence="2">Phospholipase</fullName>
    </submittedName>
</protein>
<organism evidence="2 3">
    <name type="scientific">Clostridium cibarium</name>
    <dbReference type="NCBI Taxonomy" id="2762247"/>
    <lineage>
        <taxon>Bacteria</taxon>
        <taxon>Bacillati</taxon>
        <taxon>Bacillota</taxon>
        <taxon>Clostridia</taxon>
        <taxon>Eubacteriales</taxon>
        <taxon>Clostridiaceae</taxon>
        <taxon>Clostridium</taxon>
    </lineage>
</organism>
<dbReference type="EMBL" id="JACSRA010000031">
    <property type="protein sequence ID" value="MBD7912941.1"/>
    <property type="molecule type" value="Genomic_DNA"/>
</dbReference>
<gene>
    <name evidence="2" type="ORF">H9661_16435</name>
</gene>
<comment type="caution">
    <text evidence="2">The sequence shown here is derived from an EMBL/GenBank/DDBJ whole genome shotgun (WGS) entry which is preliminary data.</text>
</comment>
<dbReference type="PROSITE" id="PS50035">
    <property type="entry name" value="PLD"/>
    <property type="match status" value="1"/>
</dbReference>
<evidence type="ECO:0000313" key="3">
    <source>
        <dbReference type="Proteomes" id="UP000627781"/>
    </source>
</evidence>
<evidence type="ECO:0000259" key="1">
    <source>
        <dbReference type="PROSITE" id="PS50035"/>
    </source>
</evidence>
<dbReference type="Pfam" id="PF13091">
    <property type="entry name" value="PLDc_2"/>
    <property type="match status" value="1"/>
</dbReference>
<keyword evidence="3" id="KW-1185">Reference proteome</keyword>
<dbReference type="Gene3D" id="3.30.870.10">
    <property type="entry name" value="Endonuclease Chain A"/>
    <property type="match status" value="1"/>
</dbReference>
<dbReference type="RefSeq" id="WP_191769851.1">
    <property type="nucleotide sequence ID" value="NZ_JACSRA010000031.1"/>
</dbReference>
<proteinExistence type="predicted"/>
<evidence type="ECO:0000313" key="2">
    <source>
        <dbReference type="EMBL" id="MBD7912941.1"/>
    </source>
</evidence>
<dbReference type="SUPFAM" id="SSF56024">
    <property type="entry name" value="Phospholipase D/nuclease"/>
    <property type="match status" value="1"/>
</dbReference>
<reference evidence="2 3" key="1">
    <citation type="submission" date="2020-08" db="EMBL/GenBank/DDBJ databases">
        <title>A Genomic Blueprint of the Chicken Gut Microbiome.</title>
        <authorList>
            <person name="Gilroy R."/>
            <person name="Ravi A."/>
            <person name="Getino M."/>
            <person name="Pursley I."/>
            <person name="Horton D.L."/>
            <person name="Alikhan N.-F."/>
            <person name="Baker D."/>
            <person name="Gharbi K."/>
            <person name="Hall N."/>
            <person name="Watson M."/>
            <person name="Adriaenssens E.M."/>
            <person name="Foster-Nyarko E."/>
            <person name="Jarju S."/>
            <person name="Secka A."/>
            <person name="Antonio M."/>
            <person name="Oren A."/>
            <person name="Chaudhuri R."/>
            <person name="La Ragione R.M."/>
            <person name="Hildebrand F."/>
            <person name="Pallen M.J."/>
        </authorList>
    </citation>
    <scope>NUCLEOTIDE SEQUENCE [LARGE SCALE GENOMIC DNA]</scope>
    <source>
        <strain evidence="2 3">Sa3CVN1</strain>
    </source>
</reference>
<dbReference type="InterPro" id="IPR025202">
    <property type="entry name" value="PLD-like_dom"/>
</dbReference>
<sequence>MWNRNINIDILNKNLICEFEVINKLVEEKGVEHLFCTNNIKSIQLINKMFPNLSFEEKIKVIEIAYYMHNNKKNDEFDIVVTAPVSFNIKSRKTHTVIDELINESNKSILITGYSVSDYVDDKIEKIIDKVKSGVIVKLFVNDFYSKESQFKNLVMYKGKFLSIYNYKADGKDKMAALHAKVIVSDKQKGIVTSSNLSYHGILGNIEMGVVFNSNDKCIQIEKIFNELIKKKVFEKI</sequence>
<name>A0ABR8PXN5_9CLOT</name>
<accession>A0ABR8PXN5</accession>